<reference evidence="2" key="1">
    <citation type="journal article" date="2019" name="Int. J. Syst. Evol. Microbiol.">
        <title>The Global Catalogue of Microorganisms (GCM) 10K type strain sequencing project: providing services to taxonomists for standard genome sequencing and annotation.</title>
        <authorList>
            <consortium name="The Broad Institute Genomics Platform"/>
            <consortium name="The Broad Institute Genome Sequencing Center for Infectious Disease"/>
            <person name="Wu L."/>
            <person name="Ma J."/>
        </authorList>
    </citation>
    <scope>NUCLEOTIDE SEQUENCE [LARGE SCALE GENOMIC DNA]</scope>
    <source>
        <strain evidence="2">JCM 17543</strain>
    </source>
</reference>
<evidence type="ECO:0008006" key="3">
    <source>
        <dbReference type="Google" id="ProtNLM"/>
    </source>
</evidence>
<gene>
    <name evidence="1" type="ORF">GCM10022276_20980</name>
</gene>
<evidence type="ECO:0000313" key="2">
    <source>
        <dbReference type="Proteomes" id="UP001500827"/>
    </source>
</evidence>
<proteinExistence type="predicted"/>
<dbReference type="EMBL" id="BAABBM010000001">
    <property type="protein sequence ID" value="GAA3902062.1"/>
    <property type="molecule type" value="Genomic_DNA"/>
</dbReference>
<comment type="caution">
    <text evidence="1">The sequence shown here is derived from an EMBL/GenBank/DDBJ whole genome shotgun (WGS) entry which is preliminary data.</text>
</comment>
<dbReference type="RefSeq" id="WP_344699636.1">
    <property type="nucleotide sequence ID" value="NZ_BAABBM010000001.1"/>
</dbReference>
<dbReference type="Proteomes" id="UP001500827">
    <property type="component" value="Unassembled WGS sequence"/>
</dbReference>
<sequence>MTYFSKGVEKTQLKRDQKAAQLASIRDGSCEPTQGMTKEEATTMLLQDIADYDAILAGLRR</sequence>
<evidence type="ECO:0000313" key="1">
    <source>
        <dbReference type="EMBL" id="GAA3902062.1"/>
    </source>
</evidence>
<organism evidence="1 2">
    <name type="scientific">Sphingomonas limnosediminicola</name>
    <dbReference type="NCBI Taxonomy" id="940133"/>
    <lineage>
        <taxon>Bacteria</taxon>
        <taxon>Pseudomonadati</taxon>
        <taxon>Pseudomonadota</taxon>
        <taxon>Alphaproteobacteria</taxon>
        <taxon>Sphingomonadales</taxon>
        <taxon>Sphingomonadaceae</taxon>
        <taxon>Sphingomonas</taxon>
    </lineage>
</organism>
<name>A0ABP7LJG2_9SPHN</name>
<accession>A0ABP7LJG2</accession>
<protein>
    <recommendedName>
        <fullName evidence="3">Antitoxin VbhA domain-containing protein</fullName>
    </recommendedName>
</protein>
<keyword evidence="2" id="KW-1185">Reference proteome</keyword>